<feature type="domain" description="Baseplate J-like central" evidence="2">
    <location>
        <begin position="202"/>
        <end position="273"/>
    </location>
</feature>
<dbReference type="Pfam" id="PF26079">
    <property type="entry name" value="Baseplate_J_C"/>
    <property type="match status" value="1"/>
</dbReference>
<dbReference type="Pfam" id="PF26078">
    <property type="entry name" value="Baseplate_J_M"/>
    <property type="match status" value="1"/>
</dbReference>
<evidence type="ECO:0000313" key="5">
    <source>
        <dbReference type="Proteomes" id="UP000002366"/>
    </source>
</evidence>
<dbReference type="InterPro" id="IPR058530">
    <property type="entry name" value="Baseplate_J-like_C"/>
</dbReference>
<evidence type="ECO:0000313" key="4">
    <source>
        <dbReference type="EMBL" id="ADE57228.1"/>
    </source>
</evidence>
<dbReference type="InterPro" id="IPR052726">
    <property type="entry name" value="Phage_Baseplate_Hub"/>
</dbReference>
<dbReference type="InterPro" id="IPR014507">
    <property type="entry name" value="Baseplate_assembly_J_pred"/>
</dbReference>
<keyword evidence="5" id="KW-1185">Reference proteome</keyword>
<dbReference type="PIRSF" id="PIRSF020481">
    <property type="entry name" value="BAP"/>
    <property type="match status" value="1"/>
</dbReference>
<dbReference type="InterPro" id="IPR006949">
    <property type="entry name" value="Barrel_Baseplate_J-like"/>
</dbReference>
<dbReference type="AlphaFoldDB" id="D5EF96"/>
<reference evidence="4 5" key="1">
    <citation type="journal article" date="2010" name="Stand. Genomic Sci.">
        <title>Complete genome sequence of Aminobacterium colombiense type strain (ALA-1).</title>
        <authorList>
            <person name="Chertkov O."/>
            <person name="Sikorski J."/>
            <person name="Brambilla E."/>
            <person name="Lapidus A."/>
            <person name="Copeland A."/>
            <person name="Glavina Del Rio T."/>
            <person name="Nolan M."/>
            <person name="Lucas S."/>
            <person name="Tice H."/>
            <person name="Cheng J.F."/>
            <person name="Han C."/>
            <person name="Detter J.C."/>
            <person name="Bruce D."/>
            <person name="Tapia R."/>
            <person name="Goodwin L."/>
            <person name="Pitluck S."/>
            <person name="Liolios K."/>
            <person name="Ivanova N."/>
            <person name="Mavromatis K."/>
            <person name="Ovchinnikova G."/>
            <person name="Pati A."/>
            <person name="Chen A."/>
            <person name="Palaniappan K."/>
            <person name="Land M."/>
            <person name="Hauser L."/>
            <person name="Chang Y.J."/>
            <person name="Jeffries C.D."/>
            <person name="Spring S."/>
            <person name="Rohde M."/>
            <person name="Goker M."/>
            <person name="Bristow J."/>
            <person name="Eisen J.A."/>
            <person name="Markowitz V."/>
            <person name="Hugenholtz P."/>
            <person name="Kyrpides N.C."/>
            <person name="Klenk H.P."/>
        </authorList>
    </citation>
    <scope>NUCLEOTIDE SEQUENCE [LARGE SCALE GENOMIC DNA]</scope>
    <source>
        <strain evidence="5">DSM 12261 / ALA-1</strain>
    </source>
</reference>
<dbReference type="OrthoDB" id="3789at2"/>
<gene>
    <name evidence="4" type="ordered locus">Amico_1104</name>
</gene>
<dbReference type="Proteomes" id="UP000002366">
    <property type="component" value="Chromosome"/>
</dbReference>
<evidence type="ECO:0000259" key="2">
    <source>
        <dbReference type="Pfam" id="PF26078"/>
    </source>
</evidence>
<dbReference type="InterPro" id="IPR058531">
    <property type="entry name" value="Baseplate_J_M"/>
</dbReference>
<dbReference type="Pfam" id="PF04865">
    <property type="entry name" value="Baseplate_J"/>
    <property type="match status" value="1"/>
</dbReference>
<dbReference type="eggNOG" id="COG3948">
    <property type="taxonomic scope" value="Bacteria"/>
</dbReference>
<organism evidence="4 5">
    <name type="scientific">Aminobacterium colombiense (strain DSM 12261 / ALA-1)</name>
    <dbReference type="NCBI Taxonomy" id="572547"/>
    <lineage>
        <taxon>Bacteria</taxon>
        <taxon>Thermotogati</taxon>
        <taxon>Synergistota</taxon>
        <taxon>Synergistia</taxon>
        <taxon>Synergistales</taxon>
        <taxon>Aminobacteriaceae</taxon>
        <taxon>Aminobacterium</taxon>
    </lineage>
</organism>
<dbReference type="HOGENOM" id="CLU_046415_1_1_0"/>
<dbReference type="PANTHER" id="PTHR35862:SF1">
    <property type="entry name" value="FELS-2 PROPHAGE PROTEIN"/>
    <property type="match status" value="1"/>
</dbReference>
<dbReference type="KEGG" id="aco:Amico_1104"/>
<feature type="domain" description="Baseplate protein J-like barrel" evidence="1">
    <location>
        <begin position="93"/>
        <end position="180"/>
    </location>
</feature>
<dbReference type="PANTHER" id="PTHR35862">
    <property type="entry name" value="FELS-2 PROPHAGE PROTEIN"/>
    <property type="match status" value="1"/>
</dbReference>
<dbReference type="EMBL" id="CP001997">
    <property type="protein sequence ID" value="ADE57228.1"/>
    <property type="molecule type" value="Genomic_DNA"/>
</dbReference>
<evidence type="ECO:0000259" key="3">
    <source>
        <dbReference type="Pfam" id="PF26079"/>
    </source>
</evidence>
<feature type="domain" description="Baseplate J-like C-terminal" evidence="3">
    <location>
        <begin position="292"/>
        <end position="362"/>
    </location>
</feature>
<name>D5EF96_AMICL</name>
<sequence length="369" mass="39902">MTLPNIDFTEKSTAEVEAEVFAKYEQTAGRILAKGDPVRLFLEAVAAVIAQQRVIIDFSAKQNLLAYSTGDYLDHLGDRQGVVRLPEQPSMATVRFSLPIAQTFAVSIPQGTRVTSGGSVFFATQEALEITPGATYVDAVVTCTQSGSIGNGFAIGQISKLVDPLPYISKVENITASTGGVDEESDDNFRLRIRQAMERYSVAGPRLAYDFWARTAHQGIIDVSVRSPAAGEVEIRPLMEGGELPSSEILDEVLSICSADDVRPLTDQVTVLAPEQITYSVDCTYFIDRVEAISISAIQAQVATAVGEYIAWQKAKLGRDINPSALIKRVMDAGAKRVEVSNPIYTALEAWQVAKENSVTINYGGLEDG</sequence>
<dbReference type="RefSeq" id="WP_013048491.1">
    <property type="nucleotide sequence ID" value="NC_014011.1"/>
</dbReference>
<evidence type="ECO:0000259" key="1">
    <source>
        <dbReference type="Pfam" id="PF04865"/>
    </source>
</evidence>
<accession>D5EF96</accession>
<protein>
    <submittedName>
        <fullName evidence="4">Baseplate J family protein</fullName>
    </submittedName>
</protein>
<proteinExistence type="predicted"/>
<dbReference type="STRING" id="572547.Amico_1104"/>